<dbReference type="InterPro" id="IPR043504">
    <property type="entry name" value="Peptidase_S1_PA_chymotrypsin"/>
</dbReference>
<dbReference type="PANTHER" id="PTHR15462">
    <property type="entry name" value="SERINE PROTEASE"/>
    <property type="match status" value="1"/>
</dbReference>
<sequence>MTALVRLFALLAALAAVPPAAADERPAVLDDAAHAHWHAIGRINVTGFDRGGMCTGTLIAPDLVLTAAHCLYALGPAKIAEPHQVHFLAGWLKGRFTAHRRAAEIILHPAYHPRAGITFATLRGDLALIRLTAPIDGAAARPIPAASPRDPAEGPFTILAYRSDRPHALSRHGPCTALARRAGLLGLDCAVQTGVSGAPVLAEGPEGWRVVGVVSAGRNGKSAVQTVAARPGAGFLGLADGAAPPQR</sequence>
<dbReference type="Proteomes" id="UP001560019">
    <property type="component" value="Unassembled WGS sequence"/>
</dbReference>
<feature type="signal peptide" evidence="2">
    <location>
        <begin position="1"/>
        <end position="22"/>
    </location>
</feature>
<dbReference type="InterPro" id="IPR018114">
    <property type="entry name" value="TRYPSIN_HIS"/>
</dbReference>
<dbReference type="GO" id="GO:0008233">
    <property type="term" value="F:peptidase activity"/>
    <property type="evidence" value="ECO:0007669"/>
    <property type="project" value="UniProtKB-KW"/>
</dbReference>
<accession>A0ABV3XVG6</accession>
<dbReference type="EMBL" id="JBEHHI010000002">
    <property type="protein sequence ID" value="MEX5729332.1"/>
    <property type="molecule type" value="Genomic_DNA"/>
</dbReference>
<dbReference type="GO" id="GO:0006508">
    <property type="term" value="P:proteolysis"/>
    <property type="evidence" value="ECO:0007669"/>
    <property type="project" value="UniProtKB-KW"/>
</dbReference>
<dbReference type="RefSeq" id="WP_170168811.1">
    <property type="nucleotide sequence ID" value="NZ_JBEHHI010000002.1"/>
</dbReference>
<protein>
    <submittedName>
        <fullName evidence="4">Protease YdgD</fullName>
    </submittedName>
</protein>
<evidence type="ECO:0000259" key="3">
    <source>
        <dbReference type="PROSITE" id="PS50240"/>
    </source>
</evidence>
<dbReference type="PROSITE" id="PS50240">
    <property type="entry name" value="TRYPSIN_DOM"/>
    <property type="match status" value="1"/>
</dbReference>
<keyword evidence="4" id="KW-0645">Protease</keyword>
<evidence type="ECO:0000313" key="4">
    <source>
        <dbReference type="EMBL" id="MEX5729332.1"/>
    </source>
</evidence>
<evidence type="ECO:0000313" key="5">
    <source>
        <dbReference type="Proteomes" id="UP001560019"/>
    </source>
</evidence>
<proteinExistence type="predicted"/>
<dbReference type="SMART" id="SM00020">
    <property type="entry name" value="Tryp_SPc"/>
    <property type="match status" value="1"/>
</dbReference>
<organism evidence="4 5">
    <name type="scientific">Rhodovulum iodosum</name>
    <dbReference type="NCBI Taxonomy" id="68291"/>
    <lineage>
        <taxon>Bacteria</taxon>
        <taxon>Pseudomonadati</taxon>
        <taxon>Pseudomonadota</taxon>
        <taxon>Alphaproteobacteria</taxon>
        <taxon>Rhodobacterales</taxon>
        <taxon>Paracoccaceae</taxon>
        <taxon>Rhodovulum</taxon>
    </lineage>
</organism>
<keyword evidence="4" id="KW-0378">Hydrolase</keyword>
<dbReference type="SUPFAM" id="SSF50494">
    <property type="entry name" value="Trypsin-like serine proteases"/>
    <property type="match status" value="1"/>
</dbReference>
<feature type="chain" id="PRO_5047262309" evidence="2">
    <location>
        <begin position="23"/>
        <end position="247"/>
    </location>
</feature>
<gene>
    <name evidence="4" type="ORF">Ga0609869_002685</name>
</gene>
<evidence type="ECO:0000256" key="1">
    <source>
        <dbReference type="ARBA" id="ARBA00022729"/>
    </source>
</evidence>
<name>A0ABV3XVG6_9RHOB</name>
<comment type="caution">
    <text evidence="4">The sequence shown here is derived from an EMBL/GenBank/DDBJ whole genome shotgun (WGS) entry which is preliminary data.</text>
</comment>
<dbReference type="PRINTS" id="PR00722">
    <property type="entry name" value="CHYMOTRYPSIN"/>
</dbReference>
<dbReference type="InterPro" id="IPR009003">
    <property type="entry name" value="Peptidase_S1_PA"/>
</dbReference>
<feature type="domain" description="Peptidase S1" evidence="3">
    <location>
        <begin position="37"/>
        <end position="247"/>
    </location>
</feature>
<dbReference type="InterPro" id="IPR001314">
    <property type="entry name" value="Peptidase_S1A"/>
</dbReference>
<dbReference type="PROSITE" id="PS00134">
    <property type="entry name" value="TRYPSIN_HIS"/>
    <property type="match status" value="1"/>
</dbReference>
<evidence type="ECO:0000256" key="2">
    <source>
        <dbReference type="SAM" id="SignalP"/>
    </source>
</evidence>
<dbReference type="PANTHER" id="PTHR15462:SF8">
    <property type="entry name" value="SERINE PROTEASE"/>
    <property type="match status" value="1"/>
</dbReference>
<dbReference type="Gene3D" id="2.40.10.10">
    <property type="entry name" value="Trypsin-like serine proteases"/>
    <property type="match status" value="1"/>
</dbReference>
<dbReference type="Pfam" id="PF00089">
    <property type="entry name" value="Trypsin"/>
    <property type="match status" value="1"/>
</dbReference>
<dbReference type="InterPro" id="IPR050966">
    <property type="entry name" value="Glutamyl_endopeptidase"/>
</dbReference>
<keyword evidence="1 2" id="KW-0732">Signal</keyword>
<dbReference type="InterPro" id="IPR001254">
    <property type="entry name" value="Trypsin_dom"/>
</dbReference>
<reference evidence="4 5" key="1">
    <citation type="submission" date="2024-06" db="EMBL/GenBank/DDBJ databases">
        <title>Genome of Rhodovulum iodosum, a marine photoferrotroph.</title>
        <authorList>
            <person name="Bianchini G."/>
            <person name="Nikeleit V."/>
            <person name="Kappler A."/>
            <person name="Bryce C."/>
            <person name="Sanchez-Baracaldo P."/>
        </authorList>
    </citation>
    <scope>NUCLEOTIDE SEQUENCE [LARGE SCALE GENOMIC DNA]</scope>
    <source>
        <strain evidence="4 5">UT/N1</strain>
    </source>
</reference>
<keyword evidence="5" id="KW-1185">Reference proteome</keyword>